<keyword evidence="8" id="KW-0496">Mitochondrion</keyword>
<gene>
    <name evidence="10" type="primary">COQ7_1</name>
    <name evidence="8" type="synonym">COQ7</name>
    <name evidence="10" type="ORF">IWQ60_011538</name>
</gene>
<dbReference type="EMBL" id="JANBPT010001325">
    <property type="protein sequence ID" value="KAJ1908767.1"/>
    <property type="molecule type" value="Genomic_DNA"/>
</dbReference>
<evidence type="ECO:0000256" key="4">
    <source>
        <dbReference type="ARBA" id="ARBA00023002"/>
    </source>
</evidence>
<name>A0A9W7ZMP8_9FUNG</name>
<keyword evidence="11" id="KW-1185">Reference proteome</keyword>
<keyword evidence="4 8" id="KW-0560">Oxidoreductase</keyword>
<dbReference type="OrthoDB" id="275371at2759"/>
<keyword evidence="10" id="KW-0830">Ubiquinone</keyword>
<dbReference type="PANTHER" id="PTHR11237">
    <property type="entry name" value="COENZYME Q10 BIOSYNTHESIS PROTEIN 7"/>
    <property type="match status" value="1"/>
</dbReference>
<feature type="compositionally biased region" description="Polar residues" evidence="9">
    <location>
        <begin position="55"/>
        <end position="64"/>
    </location>
</feature>
<dbReference type="PANTHER" id="PTHR11237:SF4">
    <property type="entry name" value="5-DEMETHOXYUBIQUINONE HYDROXYLASE, MITOCHONDRIAL"/>
    <property type="match status" value="1"/>
</dbReference>
<dbReference type="Proteomes" id="UP001150569">
    <property type="component" value="Unassembled WGS sequence"/>
</dbReference>
<evidence type="ECO:0000256" key="6">
    <source>
        <dbReference type="ARBA" id="ARBA00023033"/>
    </source>
</evidence>
<dbReference type="HAMAP" id="MF_01658">
    <property type="entry name" value="COQ7"/>
    <property type="match status" value="1"/>
</dbReference>
<feature type="binding site" evidence="8">
    <location>
        <position position="117"/>
    </location>
    <ligand>
        <name>Fe cation</name>
        <dbReference type="ChEBI" id="CHEBI:24875"/>
        <label>1</label>
    </ligand>
</feature>
<evidence type="ECO:0000256" key="9">
    <source>
        <dbReference type="SAM" id="MobiDB-lite"/>
    </source>
</evidence>
<comment type="function">
    <text evidence="8">Catalyzes the hydroxylation of 2-polyprenyl-3-methyl-6-methoxy-1,4-benzoquinol (DMQH2) during ubiquinone biosynthesis. Has also a structural role in the COQ enzyme complex, stabilizing other COQ polypeptides.</text>
</comment>
<comment type="cofactor">
    <cofactor evidence="8">
        <name>Fe cation</name>
        <dbReference type="ChEBI" id="CHEBI:24875"/>
    </cofactor>
    <text evidence="8">Binds 2 iron ions per subunit.</text>
</comment>
<dbReference type="Gene3D" id="1.20.1260.10">
    <property type="match status" value="1"/>
</dbReference>
<evidence type="ECO:0000256" key="2">
    <source>
        <dbReference type="ARBA" id="ARBA00022688"/>
    </source>
</evidence>
<dbReference type="InterPro" id="IPR009078">
    <property type="entry name" value="Ferritin-like_SF"/>
</dbReference>
<comment type="subcellular location">
    <subcellularLocation>
        <location evidence="8">Mitochondrion inner membrane</location>
        <topology evidence="8">Peripheral membrane protein</topology>
        <orientation evidence="8">Matrix side</orientation>
    </subcellularLocation>
</comment>
<keyword evidence="3 8" id="KW-0479">Metal-binding</keyword>
<keyword evidence="2 8" id="KW-0831">Ubiquinone biosynthesis</keyword>
<dbReference type="GO" id="GO:0006744">
    <property type="term" value="P:ubiquinone biosynthetic process"/>
    <property type="evidence" value="ECO:0007669"/>
    <property type="project" value="UniProtKB-UniRule"/>
</dbReference>
<sequence length="276" mass="30751">MLRLTVQRGTRPTVAALTRPLVSQARWTSQHVHKSTCSTSTTHSTIPAAAATDARGQSSSNSTGPIPGSSLPVDEETQSLFERFKDYRTSLQKVWPRLTPHQRDLLSSMLRVNQAGEIGANYIYKGQHAVFTKSQPALGPVIEHMWDQEKKHLHVFDRFIGQNRVRPTLLRPLWETAGFVVGAGTALIGKEAAMACTEAVETVIGQHYDDQLRELLTLDDPEIENLRKIIQEFRDDELEHLDTAVDLDAHKAPAYEALTQVIKQGCKVAIEVAKRV</sequence>
<comment type="catalytic activity">
    <reaction evidence="8">
        <text>a 5-methoxy-2-methyl-3-(all-trans-polyprenyl)benzene-1,4-diol + AH2 + O2 = a 3-demethylubiquinol + A + H2O</text>
        <dbReference type="Rhea" id="RHEA:50908"/>
        <dbReference type="Rhea" id="RHEA-COMP:10859"/>
        <dbReference type="Rhea" id="RHEA-COMP:10914"/>
        <dbReference type="ChEBI" id="CHEBI:13193"/>
        <dbReference type="ChEBI" id="CHEBI:15377"/>
        <dbReference type="ChEBI" id="CHEBI:15379"/>
        <dbReference type="ChEBI" id="CHEBI:17499"/>
        <dbReference type="ChEBI" id="CHEBI:84167"/>
        <dbReference type="ChEBI" id="CHEBI:84422"/>
        <dbReference type="EC" id="1.14.99.60"/>
    </reaction>
</comment>
<keyword evidence="7 8" id="KW-0472">Membrane</keyword>
<feature type="binding site" evidence="8">
    <location>
        <position position="201"/>
    </location>
    <ligand>
        <name>Fe cation</name>
        <dbReference type="ChEBI" id="CHEBI:24875"/>
        <label>2</label>
    </ligand>
</feature>
<accession>A0A9W7ZMP8</accession>
<comment type="similarity">
    <text evidence="8">Belongs to the COQ7 family.</text>
</comment>
<evidence type="ECO:0000256" key="7">
    <source>
        <dbReference type="ARBA" id="ARBA00023136"/>
    </source>
</evidence>
<dbReference type="CDD" id="cd01042">
    <property type="entry name" value="DMQH"/>
    <property type="match status" value="1"/>
</dbReference>
<feature type="binding site" evidence="8">
    <location>
        <position position="149"/>
    </location>
    <ligand>
        <name>Fe cation</name>
        <dbReference type="ChEBI" id="CHEBI:24875"/>
        <label>1</label>
    </ligand>
</feature>
<dbReference type="AlphaFoldDB" id="A0A9W7ZMP8"/>
<keyword evidence="5 8" id="KW-0408">Iron</keyword>
<dbReference type="GO" id="GO:0046872">
    <property type="term" value="F:metal ion binding"/>
    <property type="evidence" value="ECO:0007669"/>
    <property type="project" value="UniProtKB-KW"/>
</dbReference>
<feature type="region of interest" description="Disordered" evidence="9">
    <location>
        <begin position="50"/>
        <end position="72"/>
    </location>
</feature>
<evidence type="ECO:0000256" key="3">
    <source>
        <dbReference type="ARBA" id="ARBA00022723"/>
    </source>
</evidence>
<evidence type="ECO:0000256" key="5">
    <source>
        <dbReference type="ARBA" id="ARBA00023004"/>
    </source>
</evidence>
<dbReference type="InterPro" id="IPR011566">
    <property type="entry name" value="Ubq_synth_Coq7"/>
</dbReference>
<organism evidence="10 11">
    <name type="scientific">Tieghemiomyces parasiticus</name>
    <dbReference type="NCBI Taxonomy" id="78921"/>
    <lineage>
        <taxon>Eukaryota</taxon>
        <taxon>Fungi</taxon>
        <taxon>Fungi incertae sedis</taxon>
        <taxon>Zoopagomycota</taxon>
        <taxon>Kickxellomycotina</taxon>
        <taxon>Dimargaritomycetes</taxon>
        <taxon>Dimargaritales</taxon>
        <taxon>Dimargaritaceae</taxon>
        <taxon>Tieghemiomyces</taxon>
    </lineage>
</organism>
<dbReference type="GO" id="GO:0008682">
    <property type="term" value="F:3-demethoxyubiquinol 3-hydroxylase activity"/>
    <property type="evidence" value="ECO:0007669"/>
    <property type="project" value="UniProtKB-EC"/>
</dbReference>
<dbReference type="GO" id="GO:0016709">
    <property type="term" value="F:oxidoreductase activity, acting on paired donors, with incorporation or reduction of molecular oxygen, NAD(P)H as one donor, and incorporation of one atom of oxygen"/>
    <property type="evidence" value="ECO:0007669"/>
    <property type="project" value="UniProtKB-UniRule"/>
</dbReference>
<dbReference type="Pfam" id="PF03232">
    <property type="entry name" value="COQ7"/>
    <property type="match status" value="1"/>
</dbReference>
<dbReference type="GO" id="GO:0031314">
    <property type="term" value="C:extrinsic component of mitochondrial inner membrane"/>
    <property type="evidence" value="ECO:0007669"/>
    <property type="project" value="UniProtKB-UniRule"/>
</dbReference>
<evidence type="ECO:0000256" key="8">
    <source>
        <dbReference type="HAMAP-Rule" id="MF_03194"/>
    </source>
</evidence>
<keyword evidence="8" id="KW-0999">Mitochondrion inner membrane</keyword>
<feature type="binding site" evidence="8">
    <location>
        <position position="237"/>
    </location>
    <ligand>
        <name>Fe cation</name>
        <dbReference type="ChEBI" id="CHEBI:24875"/>
        <label>2</label>
    </ligand>
</feature>
<comment type="pathway">
    <text evidence="1 8">Cofactor biosynthesis; ubiquinone biosynthesis.</text>
</comment>
<proteinExistence type="inferred from homology"/>
<dbReference type="InterPro" id="IPR012347">
    <property type="entry name" value="Ferritin-like"/>
</dbReference>
<evidence type="ECO:0000313" key="10">
    <source>
        <dbReference type="EMBL" id="KAJ1908767.1"/>
    </source>
</evidence>
<feature type="binding site" evidence="8">
    <location>
        <position position="240"/>
    </location>
    <ligand>
        <name>Fe cation</name>
        <dbReference type="ChEBI" id="CHEBI:24875"/>
        <label>2</label>
    </ligand>
</feature>
<reference evidence="10" key="1">
    <citation type="submission" date="2022-07" db="EMBL/GenBank/DDBJ databases">
        <title>Phylogenomic reconstructions and comparative analyses of Kickxellomycotina fungi.</title>
        <authorList>
            <person name="Reynolds N.K."/>
            <person name="Stajich J.E."/>
            <person name="Barry K."/>
            <person name="Grigoriev I.V."/>
            <person name="Crous P."/>
            <person name="Smith M.E."/>
        </authorList>
    </citation>
    <scope>NUCLEOTIDE SEQUENCE</scope>
    <source>
        <strain evidence="10">RSA 861</strain>
    </source>
</reference>
<comment type="caution">
    <text evidence="10">The sequence shown here is derived from an EMBL/GenBank/DDBJ whole genome shotgun (WGS) entry which is preliminary data.</text>
</comment>
<feature type="binding site" evidence="8">
    <location>
        <position position="152"/>
    </location>
    <ligand>
        <name>Fe cation</name>
        <dbReference type="ChEBI" id="CHEBI:24875"/>
        <label>1</label>
    </ligand>
</feature>
<protein>
    <recommendedName>
        <fullName evidence="8">5-demethoxyubiquinone hydroxylase, mitochondrial</fullName>
        <shortName evidence="8">DMQ hydroxylase</shortName>
        <ecNumber evidence="8">1.14.99.60</ecNumber>
    </recommendedName>
    <alternativeName>
        <fullName evidence="8">Ubiquinone biosynthesis monooxygenase COQ7</fullName>
    </alternativeName>
</protein>
<feature type="binding site" evidence="8">
    <location>
        <position position="149"/>
    </location>
    <ligand>
        <name>Fe cation</name>
        <dbReference type="ChEBI" id="CHEBI:24875"/>
        <label>2</label>
    </ligand>
</feature>
<feature type="binding site" evidence="8">
    <location>
        <position position="237"/>
    </location>
    <ligand>
        <name>Fe cation</name>
        <dbReference type="ChEBI" id="CHEBI:24875"/>
        <label>1</label>
    </ligand>
</feature>
<keyword evidence="6 8" id="KW-0503">Monooxygenase</keyword>
<dbReference type="EC" id="1.14.99.60" evidence="8"/>
<evidence type="ECO:0000313" key="11">
    <source>
        <dbReference type="Proteomes" id="UP001150569"/>
    </source>
</evidence>
<dbReference type="SUPFAM" id="SSF47240">
    <property type="entry name" value="Ferritin-like"/>
    <property type="match status" value="1"/>
</dbReference>
<comment type="subunit">
    <text evidence="8">Component of a multi-subunit COQ enzyme complex, composed of at least COQ3, COQ4, COQ5, COQ6, COQ7 and COQ9.</text>
</comment>
<evidence type="ECO:0000256" key="1">
    <source>
        <dbReference type="ARBA" id="ARBA00004749"/>
    </source>
</evidence>